<evidence type="ECO:0000313" key="11">
    <source>
        <dbReference type="Proteomes" id="UP000192940"/>
    </source>
</evidence>
<feature type="binding site" evidence="8">
    <location>
        <position position="107"/>
    </location>
    <ligand>
        <name>GTP</name>
        <dbReference type="ChEBI" id="CHEBI:37565"/>
    </ligand>
</feature>
<evidence type="ECO:0000313" key="10">
    <source>
        <dbReference type="EMBL" id="SMF66569.1"/>
    </source>
</evidence>
<dbReference type="GO" id="GO:0061603">
    <property type="term" value="F:molybdenum cofactor guanylyltransferase activity"/>
    <property type="evidence" value="ECO:0007669"/>
    <property type="project" value="UniProtKB-EC"/>
</dbReference>
<evidence type="ECO:0000256" key="8">
    <source>
        <dbReference type="HAMAP-Rule" id="MF_00316"/>
    </source>
</evidence>
<dbReference type="GO" id="GO:0046872">
    <property type="term" value="F:metal ion binding"/>
    <property type="evidence" value="ECO:0007669"/>
    <property type="project" value="UniProtKB-KW"/>
</dbReference>
<evidence type="ECO:0000256" key="7">
    <source>
        <dbReference type="ARBA" id="ARBA00023150"/>
    </source>
</evidence>
<dbReference type="GO" id="GO:0005525">
    <property type="term" value="F:GTP binding"/>
    <property type="evidence" value="ECO:0007669"/>
    <property type="project" value="UniProtKB-UniRule"/>
</dbReference>
<reference evidence="10 11" key="1">
    <citation type="submission" date="2017-04" db="EMBL/GenBank/DDBJ databases">
        <authorList>
            <person name="Afonso C.L."/>
            <person name="Miller P.J."/>
            <person name="Scott M.A."/>
            <person name="Spackman E."/>
            <person name="Goraichik I."/>
            <person name="Dimitrov K.M."/>
            <person name="Suarez D.L."/>
            <person name="Swayne D.E."/>
        </authorList>
    </citation>
    <scope>NUCLEOTIDE SEQUENCE [LARGE SCALE GENOMIC DNA]</scope>
    <source>
        <strain evidence="10 11">N3/975</strain>
    </source>
</reference>
<keyword evidence="1 8" id="KW-0963">Cytoplasm</keyword>
<comment type="subcellular location">
    <subcellularLocation>
        <location evidence="8">Cytoplasm</location>
    </subcellularLocation>
</comment>
<evidence type="ECO:0000256" key="6">
    <source>
        <dbReference type="ARBA" id="ARBA00023134"/>
    </source>
</evidence>
<keyword evidence="6 8" id="KW-0342">GTP-binding</keyword>
<accession>A0A1X7GB39</accession>
<evidence type="ECO:0000256" key="3">
    <source>
        <dbReference type="ARBA" id="ARBA00022723"/>
    </source>
</evidence>
<dbReference type="InterPro" id="IPR025877">
    <property type="entry name" value="MobA-like_NTP_Trfase"/>
</dbReference>
<dbReference type="GO" id="GO:0005737">
    <property type="term" value="C:cytoplasm"/>
    <property type="evidence" value="ECO:0007669"/>
    <property type="project" value="UniProtKB-SubCell"/>
</dbReference>
<feature type="binding site" evidence="8">
    <location>
        <position position="78"/>
    </location>
    <ligand>
        <name>GTP</name>
        <dbReference type="ChEBI" id="CHEBI:37565"/>
    </ligand>
</feature>
<feature type="domain" description="MobA-like NTP transferase" evidence="9">
    <location>
        <begin position="18"/>
        <end position="182"/>
    </location>
</feature>
<dbReference type="RefSeq" id="WP_208917427.1">
    <property type="nucleotide sequence ID" value="NZ_LT840184.1"/>
</dbReference>
<dbReference type="EC" id="2.7.7.77" evidence="8"/>
<keyword evidence="4 8" id="KW-0547">Nucleotide-binding</keyword>
<comment type="cofactor">
    <cofactor evidence="8">
        <name>Mg(2+)</name>
        <dbReference type="ChEBI" id="CHEBI:18420"/>
    </cofactor>
</comment>
<name>A0A1X7GB39_9BACL</name>
<dbReference type="CDD" id="cd02503">
    <property type="entry name" value="MobA"/>
    <property type="match status" value="1"/>
</dbReference>
<dbReference type="Proteomes" id="UP000192940">
    <property type="component" value="Chromosome I"/>
</dbReference>
<feature type="binding site" evidence="8">
    <location>
        <position position="107"/>
    </location>
    <ligand>
        <name>Mg(2+)</name>
        <dbReference type="ChEBI" id="CHEBI:18420"/>
    </ligand>
</feature>
<dbReference type="SUPFAM" id="SSF53448">
    <property type="entry name" value="Nucleotide-diphospho-sugar transferases"/>
    <property type="match status" value="1"/>
</dbReference>
<keyword evidence="5 8" id="KW-0460">Magnesium</keyword>
<dbReference type="Gene3D" id="3.90.550.10">
    <property type="entry name" value="Spore Coat Polysaccharide Biosynthesis Protein SpsA, Chain A"/>
    <property type="match status" value="1"/>
</dbReference>
<evidence type="ECO:0000256" key="1">
    <source>
        <dbReference type="ARBA" id="ARBA00022490"/>
    </source>
</evidence>
<dbReference type="InterPro" id="IPR013482">
    <property type="entry name" value="Molybde_CF_guanTrfase"/>
</dbReference>
<dbReference type="Pfam" id="PF12804">
    <property type="entry name" value="NTP_transf_3"/>
    <property type="match status" value="1"/>
</dbReference>
<dbReference type="PANTHER" id="PTHR19136">
    <property type="entry name" value="MOLYBDENUM COFACTOR GUANYLYLTRANSFERASE"/>
    <property type="match status" value="1"/>
</dbReference>
<proteinExistence type="inferred from homology"/>
<evidence type="ECO:0000256" key="5">
    <source>
        <dbReference type="ARBA" id="ARBA00022842"/>
    </source>
</evidence>
<dbReference type="GO" id="GO:0006777">
    <property type="term" value="P:Mo-molybdopterin cofactor biosynthetic process"/>
    <property type="evidence" value="ECO:0007669"/>
    <property type="project" value="UniProtKB-KW"/>
</dbReference>
<dbReference type="AlphaFoldDB" id="A0A1X7GB39"/>
<comment type="similarity">
    <text evidence="8">Belongs to the MobA family.</text>
</comment>
<evidence type="ECO:0000259" key="9">
    <source>
        <dbReference type="Pfam" id="PF12804"/>
    </source>
</evidence>
<comment type="caution">
    <text evidence="8">Lacks conserved residue(s) required for the propagation of feature annotation.</text>
</comment>
<sequence length="232" mass="25294">MEKLQNKRAFAAVPGTTGIVLAGGASRRMGCDKAMLPVGGVASIERTALSLGEVCDEVLLSLNDPKPYGFLGLRSVRDIFTGKGPMAGLHACLSASRSAWNAVAACDMPFVTADIIQVLLRIAAEDPLTPESGIRVRTMARHDDVAPRDAVVPVMDGKPQPLLAVYHLDVCTSLEDRLRRNELRMMDWLSDLNVLYIPVEELARLTGIDAARGLFNMNQPEDYETACQWEVE</sequence>
<comment type="domain">
    <text evidence="8">The N-terminal domain determines nucleotide recognition and specific binding, while the C-terminal domain determines the specific binding to the target protein.</text>
</comment>
<dbReference type="InterPro" id="IPR029044">
    <property type="entry name" value="Nucleotide-diphossugar_trans"/>
</dbReference>
<keyword evidence="11" id="KW-1185">Reference proteome</keyword>
<dbReference type="EMBL" id="LT840184">
    <property type="protein sequence ID" value="SMF66569.1"/>
    <property type="molecule type" value="Genomic_DNA"/>
</dbReference>
<gene>
    <name evidence="8" type="primary">mobA</name>
    <name evidence="10" type="ORF">SAMN05661091_0270</name>
</gene>
<evidence type="ECO:0000256" key="2">
    <source>
        <dbReference type="ARBA" id="ARBA00022679"/>
    </source>
</evidence>
<dbReference type="HAMAP" id="MF_00316">
    <property type="entry name" value="MobA"/>
    <property type="match status" value="1"/>
</dbReference>
<organism evidence="10 11">
    <name type="scientific">Paenibacillus uliginis N3/975</name>
    <dbReference type="NCBI Taxonomy" id="1313296"/>
    <lineage>
        <taxon>Bacteria</taxon>
        <taxon>Bacillati</taxon>
        <taxon>Bacillota</taxon>
        <taxon>Bacilli</taxon>
        <taxon>Bacillales</taxon>
        <taxon>Paenibacillaceae</taxon>
        <taxon>Paenibacillus</taxon>
    </lineage>
</organism>
<evidence type="ECO:0000256" key="4">
    <source>
        <dbReference type="ARBA" id="ARBA00022741"/>
    </source>
</evidence>
<comment type="function">
    <text evidence="8">Transfers a GMP moiety from GTP to Mo-molybdopterin (Mo-MPT) cofactor (Moco or molybdenum cofactor) to form Mo-molybdopterin guanine dinucleotide (Mo-MGD) cofactor.</text>
</comment>
<keyword evidence="7 8" id="KW-0501">Molybdenum cofactor biosynthesis</keyword>
<feature type="binding site" evidence="8">
    <location>
        <position position="33"/>
    </location>
    <ligand>
        <name>GTP</name>
        <dbReference type="ChEBI" id="CHEBI:37565"/>
    </ligand>
</feature>
<keyword evidence="3 8" id="KW-0479">Metal-binding</keyword>
<keyword evidence="2 8" id="KW-0808">Transferase</keyword>
<feature type="binding site" evidence="8">
    <location>
        <begin position="21"/>
        <end position="23"/>
    </location>
    <ligand>
        <name>GTP</name>
        <dbReference type="ChEBI" id="CHEBI:37565"/>
    </ligand>
</feature>
<protein>
    <recommendedName>
        <fullName evidence="8">Probable molybdenum cofactor guanylyltransferase</fullName>
        <shortName evidence="8">MoCo guanylyltransferase</shortName>
        <ecNumber evidence="8">2.7.7.77</ecNumber>
    </recommendedName>
    <alternativeName>
        <fullName evidence="8">GTP:molybdopterin guanylyltransferase</fullName>
    </alternativeName>
    <alternativeName>
        <fullName evidence="8">Mo-MPT guanylyltransferase</fullName>
    </alternativeName>
    <alternativeName>
        <fullName evidence="8">Molybdopterin guanylyltransferase</fullName>
    </alternativeName>
    <alternativeName>
        <fullName evidence="8">Molybdopterin-guanine dinucleotide synthase</fullName>
        <shortName evidence="8">MGD synthase</shortName>
    </alternativeName>
</protein>
<comment type="catalytic activity">
    <reaction evidence="8">
        <text>Mo-molybdopterin + GTP + H(+) = Mo-molybdopterin guanine dinucleotide + diphosphate</text>
        <dbReference type="Rhea" id="RHEA:34243"/>
        <dbReference type="ChEBI" id="CHEBI:15378"/>
        <dbReference type="ChEBI" id="CHEBI:33019"/>
        <dbReference type="ChEBI" id="CHEBI:37565"/>
        <dbReference type="ChEBI" id="CHEBI:71302"/>
        <dbReference type="ChEBI" id="CHEBI:71310"/>
        <dbReference type="EC" id="2.7.7.77"/>
    </reaction>
</comment>
<dbReference type="PANTHER" id="PTHR19136:SF81">
    <property type="entry name" value="MOLYBDENUM COFACTOR GUANYLYLTRANSFERASE"/>
    <property type="match status" value="1"/>
</dbReference>
<dbReference type="STRING" id="1313296.SAMN05661091_0270"/>